<comment type="subcellular location">
    <subcellularLocation>
        <location evidence="2">Cytoplasm</location>
    </subcellularLocation>
    <subcellularLocation>
        <location evidence="3">Nucleus</location>
        <location evidence="3">Nucleolus</location>
    </subcellularLocation>
</comment>
<evidence type="ECO:0000256" key="4">
    <source>
        <dbReference type="ARBA" id="ARBA00012759"/>
    </source>
</evidence>
<evidence type="ECO:0000256" key="16">
    <source>
        <dbReference type="ARBA" id="ARBA00069055"/>
    </source>
</evidence>
<keyword evidence="8" id="KW-0833">Ubl conjugation pathway</keyword>
<evidence type="ECO:0000256" key="9">
    <source>
        <dbReference type="ARBA" id="ARBA00022801"/>
    </source>
</evidence>
<sequence>MSSNDPINSIFFEHQQAALCAQHALNMLLQDSLFTYENLRDLARQMDQLEHDILGNHANAVGRSENMNDSGYFSIQVIVKALEAFDLRLTNIDHPSMAEFKQDPLIARAYICNLREHWFVLRKFGDQWFELNSINRGPRLLSNTYVTEFMHQLSAEGYSIFVVQGILPNSEADNLISLCPVVVQPSPRKEKKPETMAQKFFNTIGRRLGGSIDVKDSQEDQDLAIAMAMSMETSHGSGGGGSMDSEDAELEAAIKMSLEVKDNSREGSVEKVVPCGGGSGSMDPKETPILGKKSTDSSSGGSSPGAAGSSATTSPGAAPGSSATSPGEAASGSGSGATTSSEAAHGSSGSTGSPSGDPHKPSAEQQRRDRAAFLKRLEEKSQQKETTKKEE</sequence>
<dbReference type="InterPro" id="IPR003903">
    <property type="entry name" value="UIM_dom"/>
</dbReference>
<dbReference type="GO" id="GO:0006508">
    <property type="term" value="P:proteolysis"/>
    <property type="evidence" value="ECO:0007669"/>
    <property type="project" value="UniProtKB-KW"/>
</dbReference>
<dbReference type="PANTHER" id="PTHR14159:SF0">
    <property type="entry name" value="ATAXIN-3-RELATED"/>
    <property type="match status" value="1"/>
</dbReference>
<dbReference type="FunCoup" id="G0MVS2">
    <property type="interactions" value="2095"/>
</dbReference>
<dbReference type="GO" id="GO:0016579">
    <property type="term" value="P:protein deubiquitination"/>
    <property type="evidence" value="ECO:0007669"/>
    <property type="project" value="InterPro"/>
</dbReference>
<dbReference type="STRING" id="135651.G0MVS2"/>
<feature type="compositionally biased region" description="Basic and acidic residues" evidence="20">
    <location>
        <begin position="259"/>
        <end position="269"/>
    </location>
</feature>
<dbReference type="Pfam" id="PF02099">
    <property type="entry name" value="Josephin"/>
    <property type="match status" value="1"/>
</dbReference>
<dbReference type="eggNOG" id="KOG2935">
    <property type="taxonomic scope" value="Eukaryota"/>
</dbReference>
<keyword evidence="23" id="KW-1185">Reference proteome</keyword>
<dbReference type="Pfam" id="PF02809">
    <property type="entry name" value="UIM"/>
    <property type="match status" value="2"/>
</dbReference>
<keyword evidence="12" id="KW-0804">Transcription</keyword>
<dbReference type="InterPro" id="IPR006155">
    <property type="entry name" value="Josephin"/>
</dbReference>
<dbReference type="Proteomes" id="UP000008068">
    <property type="component" value="Unassembled WGS sequence"/>
</dbReference>
<comment type="function">
    <text evidence="14">Acts as a chain editing deubiquitinating enzyme that binds and cleaves 'Lys-48'-linked polyubiquitin chains, with a preference for chains containing four or more ubiquitin molecules thereby modulating protein degradation by the ubiquitin-proteasome pathway. Probably by regulating the IGF-1-insulin-like pathway, regulates lifespan. Regulates germline DNA double-strand-break repair and apoptosis in response to DNA damage by recruiting E4 ubiquitin-protein ligase ufd-2 to DNA repair foci. Interacts with key regulators of transcription and represses transcription. Acts as a histone-binding protein that regulates transcription.</text>
</comment>
<keyword evidence="6" id="KW-0645">Protease</keyword>
<keyword evidence="7" id="KW-0677">Repeat</keyword>
<feature type="active site" evidence="19">
    <location>
        <position position="20"/>
    </location>
</feature>
<keyword evidence="13" id="KW-0539">Nucleus</keyword>
<feature type="active site" evidence="19">
    <location>
        <position position="117"/>
    </location>
</feature>
<evidence type="ECO:0000256" key="10">
    <source>
        <dbReference type="ARBA" id="ARBA00022807"/>
    </source>
</evidence>
<evidence type="ECO:0000256" key="20">
    <source>
        <dbReference type="SAM" id="MobiDB-lite"/>
    </source>
</evidence>
<keyword evidence="9 19" id="KW-0378">Hydrolase</keyword>
<dbReference type="EMBL" id="GL379815">
    <property type="protein sequence ID" value="EGT45283.1"/>
    <property type="molecule type" value="Genomic_DNA"/>
</dbReference>
<keyword evidence="10" id="KW-0788">Thiol protease</keyword>
<dbReference type="EC" id="3.4.19.12" evidence="4"/>
<accession>G0MVS2</accession>
<dbReference type="PANTHER" id="PTHR14159">
    <property type="entry name" value="ATAXIN-3-RELATED"/>
    <property type="match status" value="1"/>
</dbReference>
<feature type="active site" evidence="18 19">
    <location>
        <position position="132"/>
    </location>
</feature>
<dbReference type="FunFam" id="1.10.287.10:FF:000018">
    <property type="entry name" value="Ataxin-3 homolog"/>
    <property type="match status" value="1"/>
</dbReference>
<protein>
    <recommendedName>
        <fullName evidence="16">Ataxin-3 homolog</fullName>
        <ecNumber evidence="4">3.4.19.12</ecNumber>
    </recommendedName>
    <alternativeName>
        <fullName evidence="17">Machado-Joseph disease-like protein</fullName>
    </alternativeName>
</protein>
<dbReference type="InterPro" id="IPR033865">
    <property type="entry name" value="Ataxin-3"/>
</dbReference>
<evidence type="ECO:0000256" key="7">
    <source>
        <dbReference type="ARBA" id="ARBA00022737"/>
    </source>
</evidence>
<evidence type="ECO:0000256" key="6">
    <source>
        <dbReference type="ARBA" id="ARBA00022670"/>
    </source>
</evidence>
<evidence type="ECO:0000256" key="17">
    <source>
        <dbReference type="ARBA" id="ARBA00082365"/>
    </source>
</evidence>
<evidence type="ECO:0000259" key="21">
    <source>
        <dbReference type="PROSITE" id="PS50957"/>
    </source>
</evidence>
<dbReference type="HOGENOM" id="CLU_031228_1_1_1"/>
<proteinExistence type="predicted"/>
<feature type="active site" description="Nucleophile" evidence="18">
    <location>
        <position position="20"/>
    </location>
</feature>
<evidence type="ECO:0000256" key="11">
    <source>
        <dbReference type="ARBA" id="ARBA00023015"/>
    </source>
</evidence>
<evidence type="ECO:0000256" key="3">
    <source>
        <dbReference type="ARBA" id="ARBA00004604"/>
    </source>
</evidence>
<dbReference type="PROSITE" id="PS50957">
    <property type="entry name" value="JOSEPHIN"/>
    <property type="match status" value="1"/>
</dbReference>
<keyword evidence="5" id="KW-0963">Cytoplasm</keyword>
<dbReference type="InParanoid" id="G0MVS2"/>
<evidence type="ECO:0000256" key="19">
    <source>
        <dbReference type="PROSITE-ProRule" id="PRU00331"/>
    </source>
</evidence>
<dbReference type="Gene3D" id="1.10.287.10">
    <property type="entry name" value="S15/NS1, RNA-binding"/>
    <property type="match status" value="1"/>
</dbReference>
<organism evidence="23">
    <name type="scientific">Caenorhabditis brenneri</name>
    <name type="common">Nematode worm</name>
    <dbReference type="NCBI Taxonomy" id="135651"/>
    <lineage>
        <taxon>Eukaryota</taxon>
        <taxon>Metazoa</taxon>
        <taxon>Ecdysozoa</taxon>
        <taxon>Nematoda</taxon>
        <taxon>Chromadorea</taxon>
        <taxon>Rhabditida</taxon>
        <taxon>Rhabditina</taxon>
        <taxon>Rhabditomorpha</taxon>
        <taxon>Rhabditoidea</taxon>
        <taxon>Rhabditidae</taxon>
        <taxon>Peloderinae</taxon>
        <taxon>Caenorhabditis</taxon>
    </lineage>
</organism>
<dbReference type="PROSITE" id="PS50330">
    <property type="entry name" value="UIM"/>
    <property type="match status" value="1"/>
</dbReference>
<dbReference type="SMART" id="SM01246">
    <property type="entry name" value="Josephin"/>
    <property type="match status" value="1"/>
</dbReference>
<evidence type="ECO:0000256" key="8">
    <source>
        <dbReference type="ARBA" id="ARBA00022786"/>
    </source>
</evidence>
<evidence type="ECO:0000313" key="23">
    <source>
        <dbReference type="Proteomes" id="UP000008068"/>
    </source>
</evidence>
<keyword evidence="11" id="KW-0805">Transcription regulation</keyword>
<feature type="active site" description="Proton acceptor" evidence="18">
    <location>
        <position position="117"/>
    </location>
</feature>
<evidence type="ECO:0000256" key="2">
    <source>
        <dbReference type="ARBA" id="ARBA00004496"/>
    </source>
</evidence>
<dbReference type="AlphaFoldDB" id="G0MVS2"/>
<dbReference type="OrthoDB" id="10063692at2759"/>
<dbReference type="MEROPS" id="C86.003"/>
<evidence type="ECO:0000256" key="5">
    <source>
        <dbReference type="ARBA" id="ARBA00022490"/>
    </source>
</evidence>
<dbReference type="GO" id="GO:0004843">
    <property type="term" value="F:cysteine-type deubiquitinase activity"/>
    <property type="evidence" value="ECO:0007669"/>
    <property type="project" value="UniProtKB-EC"/>
</dbReference>
<evidence type="ECO:0000256" key="18">
    <source>
        <dbReference type="PIRSR" id="PIRSR633865-1"/>
    </source>
</evidence>
<feature type="compositionally biased region" description="Low complexity" evidence="20">
    <location>
        <begin position="296"/>
        <end position="356"/>
    </location>
</feature>
<dbReference type="GO" id="GO:0005730">
    <property type="term" value="C:nucleolus"/>
    <property type="evidence" value="ECO:0007669"/>
    <property type="project" value="UniProtKB-SubCell"/>
</dbReference>
<comment type="catalytic activity">
    <reaction evidence="1">
        <text>Thiol-dependent hydrolysis of ester, thioester, amide, peptide and isopeptide bonds formed by the C-terminal Gly of ubiquitin (a 76-residue protein attached to proteins as an intracellular targeting signal).</text>
        <dbReference type="EC" id="3.4.19.12"/>
    </reaction>
</comment>
<feature type="region of interest" description="Disordered" evidence="20">
    <location>
        <begin position="259"/>
        <end position="391"/>
    </location>
</feature>
<dbReference type="PRINTS" id="PR01233">
    <property type="entry name" value="JOSEPHIN"/>
</dbReference>
<evidence type="ECO:0000256" key="14">
    <source>
        <dbReference type="ARBA" id="ARBA00060106"/>
    </source>
</evidence>
<evidence type="ECO:0000256" key="15">
    <source>
        <dbReference type="ARBA" id="ARBA00063584"/>
    </source>
</evidence>
<evidence type="ECO:0000256" key="1">
    <source>
        <dbReference type="ARBA" id="ARBA00000707"/>
    </source>
</evidence>
<evidence type="ECO:0000256" key="13">
    <source>
        <dbReference type="ARBA" id="ARBA00023242"/>
    </source>
</evidence>
<feature type="domain" description="Josephin" evidence="21">
    <location>
        <begin position="7"/>
        <end position="178"/>
    </location>
</feature>
<feature type="compositionally biased region" description="Basic and acidic residues" evidence="20">
    <location>
        <begin position="357"/>
        <end position="391"/>
    </location>
</feature>
<reference evidence="23" key="1">
    <citation type="submission" date="2011-07" db="EMBL/GenBank/DDBJ databases">
        <authorList>
            <consortium name="Caenorhabditis brenneri Sequencing and Analysis Consortium"/>
            <person name="Wilson R.K."/>
        </authorList>
    </citation>
    <scope>NUCLEOTIDE SEQUENCE [LARGE SCALE GENOMIC DNA]</scope>
    <source>
        <strain evidence="23">PB2801</strain>
    </source>
</reference>
<evidence type="ECO:0000256" key="12">
    <source>
        <dbReference type="ARBA" id="ARBA00023163"/>
    </source>
</evidence>
<evidence type="ECO:0000313" key="22">
    <source>
        <dbReference type="EMBL" id="EGT45283.1"/>
    </source>
</evidence>
<gene>
    <name evidence="22" type="ORF">CAEBREN_31900</name>
</gene>
<comment type="subunit">
    <text evidence="15">Forms a complex composed of deubiquitinating enzyme atx-3, adapter ubxn-5 and cdc-48.1. Forms a complex composed of deubiquitinating enzyme atx-3, E4 ubiquitin-protein ligase ufd-2 and cdc-48.1. Interacts (via RRDR motif) with cdc-48.1 (via N-terminus) and cdc-48.2 (via N-terminus); the interaction with cdc-48.1 is not required for atx-3 enzymatic activity. Interacts (via C-terminus) with ubxn-5. May interact with ned-8.</text>
</comment>
<dbReference type="SMART" id="SM00726">
    <property type="entry name" value="UIM"/>
    <property type="match status" value="2"/>
</dbReference>
<name>G0MVS2_CAEBE</name>
<dbReference type="Gene3D" id="3.90.70.40">
    <property type="match status" value="1"/>
</dbReference>
<dbReference type="GO" id="GO:0005737">
    <property type="term" value="C:cytoplasm"/>
    <property type="evidence" value="ECO:0007669"/>
    <property type="project" value="UniProtKB-SubCell"/>
</dbReference>